<keyword evidence="3" id="KW-1185">Reference proteome</keyword>
<evidence type="ECO:0000313" key="2">
    <source>
        <dbReference type="EMBL" id="MFB9993564.1"/>
    </source>
</evidence>
<protein>
    <submittedName>
        <fullName evidence="2">Uncharacterized protein</fullName>
    </submittedName>
</protein>
<dbReference type="Proteomes" id="UP001589733">
    <property type="component" value="Unassembled WGS sequence"/>
</dbReference>
<dbReference type="EMBL" id="JBHLYR010000051">
    <property type="protein sequence ID" value="MFB9993564.1"/>
    <property type="molecule type" value="Genomic_DNA"/>
</dbReference>
<keyword evidence="1" id="KW-0472">Membrane</keyword>
<comment type="caution">
    <text evidence="2">The sequence shown here is derived from an EMBL/GenBank/DDBJ whole genome shotgun (WGS) entry which is preliminary data.</text>
</comment>
<name>A0ABV6B1C9_9DEIO</name>
<feature type="transmembrane region" description="Helical" evidence="1">
    <location>
        <begin position="25"/>
        <end position="48"/>
    </location>
</feature>
<keyword evidence="1" id="KW-0812">Transmembrane</keyword>
<proteinExistence type="predicted"/>
<reference evidence="2 3" key="1">
    <citation type="submission" date="2024-09" db="EMBL/GenBank/DDBJ databases">
        <authorList>
            <person name="Sun Q."/>
            <person name="Mori K."/>
        </authorList>
    </citation>
    <scope>NUCLEOTIDE SEQUENCE [LARGE SCALE GENOMIC DNA]</scope>
    <source>
        <strain evidence="2 3">JCM 13503</strain>
    </source>
</reference>
<keyword evidence="1" id="KW-1133">Transmembrane helix</keyword>
<dbReference type="RefSeq" id="WP_380012642.1">
    <property type="nucleotide sequence ID" value="NZ_JBHLYR010000051.1"/>
</dbReference>
<evidence type="ECO:0000313" key="3">
    <source>
        <dbReference type="Proteomes" id="UP001589733"/>
    </source>
</evidence>
<sequence length="67" mass="6715">MPFLHATLRGELLGELNLATIVPPVAWLAAGLVALVLGLGLGGGFIGLGPAELHSPCNVSSSFLAPP</sequence>
<accession>A0ABV6B1C9</accession>
<evidence type="ECO:0000256" key="1">
    <source>
        <dbReference type="SAM" id="Phobius"/>
    </source>
</evidence>
<gene>
    <name evidence="2" type="ORF">ACFFLM_16495</name>
</gene>
<organism evidence="2 3">
    <name type="scientific">Deinococcus oregonensis</name>
    <dbReference type="NCBI Taxonomy" id="1805970"/>
    <lineage>
        <taxon>Bacteria</taxon>
        <taxon>Thermotogati</taxon>
        <taxon>Deinococcota</taxon>
        <taxon>Deinococci</taxon>
        <taxon>Deinococcales</taxon>
        <taxon>Deinococcaceae</taxon>
        <taxon>Deinococcus</taxon>
    </lineage>
</organism>